<dbReference type="PANTHER" id="PTHR35705">
    <property type="entry name" value="WPP DOMAIN-INTERACTING TAIL-ANCHORED PROTEIN 1"/>
    <property type="match status" value="1"/>
</dbReference>
<dbReference type="PANTHER" id="PTHR35705:SF2">
    <property type="entry name" value="WPP DOMAIN-INTERACTING TAIL-ANCHORED PROTEIN 2"/>
    <property type="match status" value="1"/>
</dbReference>
<name>A0A9R0IVN1_SPIOL</name>
<feature type="coiled-coil region" evidence="1">
    <location>
        <begin position="523"/>
        <end position="550"/>
    </location>
</feature>
<evidence type="ECO:0000256" key="3">
    <source>
        <dbReference type="SAM" id="Phobius"/>
    </source>
</evidence>
<dbReference type="Proteomes" id="UP000813463">
    <property type="component" value="Chromosome 4"/>
</dbReference>
<keyword evidence="5" id="KW-1185">Reference proteome</keyword>
<feature type="coiled-coil region" evidence="1">
    <location>
        <begin position="216"/>
        <end position="250"/>
    </location>
</feature>
<dbReference type="KEGG" id="soe:110795758"/>
<gene>
    <name evidence="6 7" type="primary">LOC110795758</name>
</gene>
<dbReference type="InterPro" id="IPR058610">
    <property type="entry name" value="WIT1_2_N"/>
</dbReference>
<dbReference type="RefSeq" id="XP_056699562.1">
    <property type="nucleotide sequence ID" value="XM_056843584.1"/>
</dbReference>
<proteinExistence type="predicted"/>
<dbReference type="InterPro" id="IPR039976">
    <property type="entry name" value="WIT1/WIT2"/>
</dbReference>
<dbReference type="RefSeq" id="XP_021856468.1">
    <property type="nucleotide sequence ID" value="XM_022000776.1"/>
</dbReference>
<keyword evidence="3" id="KW-0812">Transmembrane</keyword>
<evidence type="ECO:0000313" key="5">
    <source>
        <dbReference type="Proteomes" id="UP000813463"/>
    </source>
</evidence>
<keyword evidence="3" id="KW-1133">Transmembrane helix</keyword>
<dbReference type="OrthoDB" id="1936068at2759"/>
<evidence type="ECO:0000256" key="1">
    <source>
        <dbReference type="SAM" id="Coils"/>
    </source>
</evidence>
<feature type="transmembrane region" description="Helical" evidence="3">
    <location>
        <begin position="704"/>
        <end position="723"/>
    </location>
</feature>
<dbReference type="AlphaFoldDB" id="A0A9R0IVN1"/>
<reference evidence="5" key="1">
    <citation type="journal article" date="2021" name="Nat. Commun.">
        <title>Genomic analyses provide insights into spinach domestication and the genetic basis of agronomic traits.</title>
        <authorList>
            <person name="Cai X."/>
            <person name="Sun X."/>
            <person name="Xu C."/>
            <person name="Sun H."/>
            <person name="Wang X."/>
            <person name="Ge C."/>
            <person name="Zhang Z."/>
            <person name="Wang Q."/>
            <person name="Fei Z."/>
            <person name="Jiao C."/>
            <person name="Wang Q."/>
        </authorList>
    </citation>
    <scope>NUCLEOTIDE SEQUENCE [LARGE SCALE GENOMIC DNA]</scope>
    <source>
        <strain evidence="5">cv. Varoflay</strain>
    </source>
</reference>
<keyword evidence="3" id="KW-0472">Membrane</keyword>
<dbReference type="SUPFAM" id="SSF57997">
    <property type="entry name" value="Tropomyosin"/>
    <property type="match status" value="1"/>
</dbReference>
<organism evidence="5 6">
    <name type="scientific">Spinacia oleracea</name>
    <name type="common">Spinach</name>
    <dbReference type="NCBI Taxonomy" id="3562"/>
    <lineage>
        <taxon>Eukaryota</taxon>
        <taxon>Viridiplantae</taxon>
        <taxon>Streptophyta</taxon>
        <taxon>Embryophyta</taxon>
        <taxon>Tracheophyta</taxon>
        <taxon>Spermatophyta</taxon>
        <taxon>Magnoliopsida</taxon>
        <taxon>eudicotyledons</taxon>
        <taxon>Gunneridae</taxon>
        <taxon>Pentapetalae</taxon>
        <taxon>Caryophyllales</taxon>
        <taxon>Chenopodiaceae</taxon>
        <taxon>Chenopodioideae</taxon>
        <taxon>Anserineae</taxon>
        <taxon>Spinacia</taxon>
    </lineage>
</organism>
<feature type="compositionally biased region" description="Polar residues" evidence="2">
    <location>
        <begin position="592"/>
        <end position="604"/>
    </location>
</feature>
<keyword evidence="1" id="KW-0175">Coiled coil</keyword>
<evidence type="ECO:0000259" key="4">
    <source>
        <dbReference type="Pfam" id="PF26581"/>
    </source>
</evidence>
<evidence type="ECO:0000313" key="6">
    <source>
        <dbReference type="RefSeq" id="XP_021856468.1"/>
    </source>
</evidence>
<protein>
    <submittedName>
        <fullName evidence="7">WPP domain-interacting tail-anchored protein 2 isoform X1</fullName>
    </submittedName>
    <submittedName>
        <fullName evidence="6">WPP domain-interacting tail-anchored protein 2-like isoform X1</fullName>
    </submittedName>
</protein>
<dbReference type="Pfam" id="PF26581">
    <property type="entry name" value="WIT1_2_N"/>
    <property type="match status" value="1"/>
</dbReference>
<accession>A0A9R0IVN1</accession>
<evidence type="ECO:0000256" key="2">
    <source>
        <dbReference type="SAM" id="MobiDB-lite"/>
    </source>
</evidence>
<feature type="domain" description="WIT1/2 N-terminal helical bundle" evidence="4">
    <location>
        <begin position="46"/>
        <end position="183"/>
    </location>
</feature>
<feature type="coiled-coil region" evidence="1">
    <location>
        <begin position="297"/>
        <end position="393"/>
    </location>
</feature>
<feature type="region of interest" description="Disordered" evidence="2">
    <location>
        <begin position="592"/>
        <end position="612"/>
    </location>
</feature>
<feature type="coiled-coil region" evidence="1">
    <location>
        <begin position="449"/>
        <end position="497"/>
    </location>
</feature>
<evidence type="ECO:0000313" key="7">
    <source>
        <dbReference type="RefSeq" id="XP_056699562.1"/>
    </source>
</evidence>
<dbReference type="GeneID" id="110795758"/>
<sequence length="738" mass="83071">MMDKESELSMGMDIADGVNDADSKSGCYSLSNGVAIGENNMIEPTMFMELLTLLDLDLAYFSEKLVNLDLYMTIVSLGEIGLGELSMLNSKISQVEIEKALIFDLSFGYLDSEVTDLGTFLQLLQAKIIDAQQKISSFKLTTELFTLFQGKLQASESSWKHLQEQLLELKRQLAKFHTTHSFFRENTTYTVENEDLERSHYDLQIAGQQRLVLSMLEKSLAAELNLEKRLLQLKNREEELESELSVTNEVASGMEAFLGVALERLLEVEHSSQVFMGIAKEMMSRLQIYEFNMHCSVRREEELKSKLDNSLEQLKNKEKVEHKLKQVEEKLQASESKLQEANASYEASQEQLSEMEYATESLKEHAFMAETRAHDAEEKLATLTEENVELREEVGFLKAGDSNEEKISILEKQIRGLEVKLQTSKSSAEASQEQQNMLYTAIWDMETLIEELKSKFSKAESRVENAEKQCLGLAETNIELNKEKGNLKSENEKLVESLKLANKIKVARAKDISDGAMLVTEMIMQLTTERERVQKQLSSLARENTILLEELCKMRKNLLGANQSNKEPVKKQMESTIDIPATGISTTGEIVETPTSTTASNQLDEPSEENDARSFEFDDVAANYINYDDAEAAVPSKSIDAATASIVANCTSNDDVETAGFSESDDAATTSVAVSFTNHENAANCINHENGGKVKNMYITKKSYIYSTVFVLVLSIIAMNINWQDMYSIIRRQHLDIQ</sequence>
<reference evidence="6" key="2">
    <citation type="submission" date="2025-04" db="UniProtKB">
        <authorList>
            <consortium name="RefSeq"/>
        </authorList>
    </citation>
    <scope>IDENTIFICATION</scope>
    <source>
        <tissue evidence="7">Leaf</tissue>
    </source>
</reference>